<sequence>MANKIFLITGANRGIGRGLVSGFLSRNDTTVIAAVRSTSDPTSLSLQELPRGSGSKIEILRLNEDSDYNDLVANLATRGLHRIDVVIANAGSSSGWKSISKTSPDEVQNDLFANSMLPVRTFAASWPLLEQSGPGAKFVIMGSVLGSAGNLDNMNVPGLGYGMSKAAAHFFGKKLALEFKDKGLHVAIIHPGWTQTSMGNDLANAIGMAEAAVSLDDSVAGCIKIIDQLNEVTSGQFQAYDGDTLPW</sequence>
<comment type="caution">
    <text evidence="1">The sequence shown here is derived from an EMBL/GenBank/DDBJ whole genome shotgun (WGS) entry which is preliminary data.</text>
</comment>
<accession>A0ACC1NIH3</accession>
<proteinExistence type="predicted"/>
<evidence type="ECO:0000313" key="1">
    <source>
        <dbReference type="EMBL" id="KAJ2978853.1"/>
    </source>
</evidence>
<dbReference type="EMBL" id="JANJQO010000337">
    <property type="protein sequence ID" value="KAJ2978853.1"/>
    <property type="molecule type" value="Genomic_DNA"/>
</dbReference>
<evidence type="ECO:0000313" key="2">
    <source>
        <dbReference type="Proteomes" id="UP001143910"/>
    </source>
</evidence>
<gene>
    <name evidence="1" type="ORF">NQ176_g3587</name>
</gene>
<dbReference type="Proteomes" id="UP001143910">
    <property type="component" value="Unassembled WGS sequence"/>
</dbReference>
<keyword evidence="2" id="KW-1185">Reference proteome</keyword>
<protein>
    <submittedName>
        <fullName evidence="1">Uncharacterized protein</fullName>
    </submittedName>
</protein>
<organism evidence="1 2">
    <name type="scientific">Zarea fungicola</name>
    <dbReference type="NCBI Taxonomy" id="93591"/>
    <lineage>
        <taxon>Eukaryota</taxon>
        <taxon>Fungi</taxon>
        <taxon>Dikarya</taxon>
        <taxon>Ascomycota</taxon>
        <taxon>Pezizomycotina</taxon>
        <taxon>Sordariomycetes</taxon>
        <taxon>Hypocreomycetidae</taxon>
        <taxon>Hypocreales</taxon>
        <taxon>Cordycipitaceae</taxon>
        <taxon>Zarea</taxon>
    </lineage>
</organism>
<reference evidence="1" key="1">
    <citation type="submission" date="2022-08" db="EMBL/GenBank/DDBJ databases">
        <title>Genome Sequence of Lecanicillium fungicola.</title>
        <authorList>
            <person name="Buettner E."/>
        </authorList>
    </citation>
    <scope>NUCLEOTIDE SEQUENCE</scope>
    <source>
        <strain evidence="1">Babe33</strain>
    </source>
</reference>
<name>A0ACC1NIH3_9HYPO</name>